<dbReference type="Pfam" id="PF06268">
    <property type="entry name" value="Fascin"/>
    <property type="match status" value="4"/>
</dbReference>
<name>A0A814VPF2_9BILA</name>
<dbReference type="PANTHER" id="PTHR10551:SF9">
    <property type="entry name" value="FASCIN-2"/>
    <property type="match status" value="1"/>
</dbReference>
<evidence type="ECO:0000256" key="1">
    <source>
        <dbReference type="ARBA" id="ARBA00004245"/>
    </source>
</evidence>
<dbReference type="GO" id="GO:0030674">
    <property type="term" value="F:protein-macromolecule adaptor activity"/>
    <property type="evidence" value="ECO:0007669"/>
    <property type="project" value="InterPro"/>
</dbReference>
<evidence type="ECO:0000313" key="9">
    <source>
        <dbReference type="EMBL" id="CAF3957649.1"/>
    </source>
</evidence>
<dbReference type="FunFam" id="2.80.10.50:FF:000008">
    <property type="entry name" value="Fascin"/>
    <property type="match status" value="1"/>
</dbReference>
<dbReference type="InterPro" id="IPR008999">
    <property type="entry name" value="Actin-crosslinking"/>
</dbReference>
<keyword evidence="5" id="KW-0206">Cytoskeleton</keyword>
<comment type="subcellular location">
    <subcellularLocation>
        <location evidence="1">Cytoplasm</location>
        <location evidence="1">Cytoskeleton</location>
    </subcellularLocation>
</comment>
<evidence type="ECO:0000313" key="10">
    <source>
        <dbReference type="Proteomes" id="UP000663829"/>
    </source>
</evidence>
<dbReference type="EMBL" id="CAJOBC010008296">
    <property type="protein sequence ID" value="CAF3957649.1"/>
    <property type="molecule type" value="Genomic_DNA"/>
</dbReference>
<dbReference type="AlphaFoldDB" id="A0A814VPF2"/>
<dbReference type="Proteomes" id="UP000663829">
    <property type="component" value="Unassembled WGS sequence"/>
</dbReference>
<dbReference type="PIRSF" id="PIRSF005682">
    <property type="entry name" value="Fascin"/>
    <property type="match status" value="1"/>
</dbReference>
<evidence type="ECO:0000256" key="3">
    <source>
        <dbReference type="ARBA" id="ARBA00022490"/>
    </source>
</evidence>
<gene>
    <name evidence="8" type="ORF">GPM918_LOCUS23325</name>
    <name evidence="9" type="ORF">SRO942_LOCUS23324</name>
</gene>
<dbReference type="InterPro" id="IPR022768">
    <property type="entry name" value="Fascin-like_dom"/>
</dbReference>
<evidence type="ECO:0000256" key="6">
    <source>
        <dbReference type="SAM" id="MobiDB-lite"/>
    </source>
</evidence>
<feature type="compositionally biased region" description="Low complexity" evidence="6">
    <location>
        <begin position="48"/>
        <end position="61"/>
    </location>
</feature>
<dbReference type="SUPFAM" id="SSF50405">
    <property type="entry name" value="Actin-crosslinking proteins"/>
    <property type="match status" value="4"/>
</dbReference>
<dbReference type="GO" id="GO:0016477">
    <property type="term" value="P:cell migration"/>
    <property type="evidence" value="ECO:0007669"/>
    <property type="project" value="TreeGrafter"/>
</dbReference>
<protein>
    <recommendedName>
        <fullName evidence="7">Fascin-like domain-containing protein</fullName>
    </recommendedName>
</protein>
<feature type="domain" description="Fascin-like" evidence="7">
    <location>
        <begin position="211"/>
        <end position="316"/>
    </location>
</feature>
<dbReference type="GO" id="GO:0007163">
    <property type="term" value="P:establishment or maintenance of cell polarity"/>
    <property type="evidence" value="ECO:0007669"/>
    <property type="project" value="TreeGrafter"/>
</dbReference>
<feature type="domain" description="Fascin-like" evidence="7">
    <location>
        <begin position="88"/>
        <end position="194"/>
    </location>
</feature>
<keyword evidence="4" id="KW-0009">Actin-binding</keyword>
<dbReference type="EMBL" id="CAJNOQ010008295">
    <property type="protein sequence ID" value="CAF1193388.1"/>
    <property type="molecule type" value="Genomic_DNA"/>
</dbReference>
<dbReference type="InterPro" id="IPR010431">
    <property type="entry name" value="Fascin"/>
</dbReference>
<dbReference type="Gene3D" id="2.80.10.50">
    <property type="match status" value="4"/>
</dbReference>
<dbReference type="GO" id="GO:0005737">
    <property type="term" value="C:cytoplasm"/>
    <property type="evidence" value="ECO:0007669"/>
    <property type="project" value="TreeGrafter"/>
</dbReference>
<dbReference type="CDD" id="cd23334">
    <property type="entry name" value="beta-trefoil_FSCN_rpt1"/>
    <property type="match status" value="1"/>
</dbReference>
<dbReference type="GO" id="GO:0051017">
    <property type="term" value="P:actin filament bundle assembly"/>
    <property type="evidence" value="ECO:0007669"/>
    <property type="project" value="TreeGrafter"/>
</dbReference>
<dbReference type="InterPro" id="IPR024703">
    <property type="entry name" value="Fascin_metazoans"/>
</dbReference>
<reference evidence="8" key="1">
    <citation type="submission" date="2021-02" db="EMBL/GenBank/DDBJ databases">
        <authorList>
            <person name="Nowell W R."/>
        </authorList>
    </citation>
    <scope>NUCLEOTIDE SEQUENCE</scope>
</reference>
<comment type="caution">
    <text evidence="8">The sequence shown here is derived from an EMBL/GenBank/DDBJ whole genome shotgun (WGS) entry which is preliminary data.</text>
</comment>
<dbReference type="GO" id="GO:0051015">
    <property type="term" value="F:actin filament binding"/>
    <property type="evidence" value="ECO:0007669"/>
    <property type="project" value="InterPro"/>
</dbReference>
<keyword evidence="10" id="KW-1185">Reference proteome</keyword>
<keyword evidence="3" id="KW-0963">Cytoplasm</keyword>
<dbReference type="CDD" id="cd23335">
    <property type="entry name" value="beta-trefoil_FSCN_rpt2"/>
    <property type="match status" value="1"/>
</dbReference>
<dbReference type="OrthoDB" id="10259868at2759"/>
<accession>A0A814VPF2</accession>
<dbReference type="CDD" id="cd23337">
    <property type="entry name" value="beta-trefoil_FSCN_rpt4"/>
    <property type="match status" value="1"/>
</dbReference>
<sequence>MHSALRPKPQLKQTHSSIIPSTLPSQKTYQNGHSSKQSHTNGNGYHHQSTQQSLSSNSSTLERAQNGSSTSPLQTIFQWSLGLINSKGKYLTSENFGCKINATGNSLRKKQKWTIHYNIQDDSVYLMSPLNYYLSTDKYGRLTCDKSTPDVDCQYQLEFSNHPLTNGRWAFKSVVYGMFLGGDDDHLHCFSKTPEWWCPHLALHPHINLKHILRKKYARLDENEIHIDEIVPWGSNALITVEYCDGRYAIRTCDGLYFHKDGKLMQQCTDESLFTIELNKGYLGFKDSEQRYLTAVGPQGIMTTRNKVGGKDELFLLEESVDVSANQTEAGDSGIFQLEYDDETAAYHIRACNNKYWKLEGNGIQATGEKQMSETSFQIQSLNDGRIAFQAPNGKYILPHATGHMRAVSDTPSTTETFLLKFINRPIIVLKCDYGLVGYRNKTCYKLECNKSTFHVFSMEDAHDGSYHLKGSHGLYWELSNDLSISVSGREPSKFSIELCRQNRIIIKAPNGQYLKGEQNGAITTCSTVNQATLWEF</sequence>
<evidence type="ECO:0000313" key="8">
    <source>
        <dbReference type="EMBL" id="CAF1193388.1"/>
    </source>
</evidence>
<dbReference type="GO" id="GO:0015629">
    <property type="term" value="C:actin cytoskeleton"/>
    <property type="evidence" value="ECO:0007669"/>
    <property type="project" value="TreeGrafter"/>
</dbReference>
<proteinExistence type="inferred from homology"/>
<feature type="domain" description="Fascin-like" evidence="7">
    <location>
        <begin position="320"/>
        <end position="419"/>
    </location>
</feature>
<dbReference type="FunFam" id="2.80.10.50:FF:000015">
    <property type="entry name" value="Fascin"/>
    <property type="match status" value="1"/>
</dbReference>
<evidence type="ECO:0000256" key="2">
    <source>
        <dbReference type="ARBA" id="ARBA00007415"/>
    </source>
</evidence>
<evidence type="ECO:0000259" key="7">
    <source>
        <dbReference type="Pfam" id="PF06268"/>
    </source>
</evidence>
<feature type="domain" description="Fascin-like" evidence="7">
    <location>
        <begin position="445"/>
        <end position="537"/>
    </location>
</feature>
<dbReference type="CDD" id="cd23336">
    <property type="entry name" value="beta-trefoil_FSCN_rpt3"/>
    <property type="match status" value="1"/>
</dbReference>
<feature type="compositionally biased region" description="Polar residues" evidence="6">
    <location>
        <begin position="11"/>
        <end position="47"/>
    </location>
</feature>
<dbReference type="Proteomes" id="UP000681722">
    <property type="component" value="Unassembled WGS sequence"/>
</dbReference>
<feature type="region of interest" description="Disordered" evidence="6">
    <location>
        <begin position="1"/>
        <end position="68"/>
    </location>
</feature>
<organism evidence="8 10">
    <name type="scientific">Didymodactylos carnosus</name>
    <dbReference type="NCBI Taxonomy" id="1234261"/>
    <lineage>
        <taxon>Eukaryota</taxon>
        <taxon>Metazoa</taxon>
        <taxon>Spiralia</taxon>
        <taxon>Gnathifera</taxon>
        <taxon>Rotifera</taxon>
        <taxon>Eurotatoria</taxon>
        <taxon>Bdelloidea</taxon>
        <taxon>Philodinida</taxon>
        <taxon>Philodinidae</taxon>
        <taxon>Didymodactylos</taxon>
    </lineage>
</organism>
<evidence type="ECO:0000256" key="4">
    <source>
        <dbReference type="ARBA" id="ARBA00023203"/>
    </source>
</evidence>
<evidence type="ECO:0000256" key="5">
    <source>
        <dbReference type="ARBA" id="ARBA00023212"/>
    </source>
</evidence>
<dbReference type="PANTHER" id="PTHR10551">
    <property type="entry name" value="FASCIN"/>
    <property type="match status" value="1"/>
</dbReference>
<comment type="similarity">
    <text evidence="2">Belongs to the fascin family.</text>
</comment>